<feature type="compositionally biased region" description="Gly residues" evidence="2">
    <location>
        <begin position="384"/>
        <end position="394"/>
    </location>
</feature>
<feature type="compositionally biased region" description="Polar residues" evidence="2">
    <location>
        <begin position="366"/>
        <end position="377"/>
    </location>
</feature>
<dbReference type="SUPFAM" id="SSF54928">
    <property type="entry name" value="RNA-binding domain, RBD"/>
    <property type="match status" value="1"/>
</dbReference>
<dbReference type="EMBL" id="FQNC01000041">
    <property type="protein sequence ID" value="SGY32047.1"/>
    <property type="molecule type" value="Genomic_DNA"/>
</dbReference>
<dbReference type="InterPro" id="IPR000504">
    <property type="entry name" value="RRM_dom"/>
</dbReference>
<reference evidence="4 5" key="1">
    <citation type="submission" date="2016-11" db="EMBL/GenBank/DDBJ databases">
        <authorList>
            <person name="Jaros S."/>
            <person name="Januszkiewicz K."/>
            <person name="Wedrychowicz H."/>
        </authorList>
    </citation>
    <scope>NUCLEOTIDE SEQUENCE [LARGE SCALE GENOMIC DNA]</scope>
</reference>
<organism evidence="4 5">
    <name type="scientific">Microbotryum silenes-dioicae</name>
    <dbReference type="NCBI Taxonomy" id="796604"/>
    <lineage>
        <taxon>Eukaryota</taxon>
        <taxon>Fungi</taxon>
        <taxon>Dikarya</taxon>
        <taxon>Basidiomycota</taxon>
        <taxon>Pucciniomycotina</taxon>
        <taxon>Microbotryomycetes</taxon>
        <taxon>Microbotryales</taxon>
        <taxon>Microbotryaceae</taxon>
        <taxon>Microbotryum</taxon>
    </lineage>
</organism>
<dbReference type="PROSITE" id="PS50102">
    <property type="entry name" value="RRM"/>
    <property type="match status" value="1"/>
</dbReference>
<evidence type="ECO:0000256" key="2">
    <source>
        <dbReference type="SAM" id="MobiDB-lite"/>
    </source>
</evidence>
<name>A0A2X0M2A8_9BASI</name>
<dbReference type="InterPro" id="IPR035979">
    <property type="entry name" value="RBD_domain_sf"/>
</dbReference>
<gene>
    <name evidence="4" type="primary">BQ5605_C002g01311</name>
    <name evidence="4" type="ORF">BQ5605_C002G01311</name>
</gene>
<dbReference type="SMART" id="SM00360">
    <property type="entry name" value="RRM"/>
    <property type="match status" value="1"/>
</dbReference>
<evidence type="ECO:0000313" key="5">
    <source>
        <dbReference type="Proteomes" id="UP000249464"/>
    </source>
</evidence>
<feature type="region of interest" description="Disordered" evidence="2">
    <location>
        <begin position="347"/>
        <end position="418"/>
    </location>
</feature>
<dbReference type="Proteomes" id="UP000249464">
    <property type="component" value="Unassembled WGS sequence"/>
</dbReference>
<sequence length="478" mass="51502">MAPIMSRLGGRASSALDDSQRPRLGPDRSHSASWHRAEPYLQARPDPSTLSSWKQDGVRADLFDEGSSRYNIRLNQGLFPHADPPAPEVLRRVEHVPEDVAPAAIAGPVAVNTSSTAADLADRFLSGSTGAARPSSAPAAPRHDPAYEQRARKVQQHKEHEERRLRKLAEDEAKKTLQQQQENARLQRKIADFEGKGFVIQVEGLVYGTSADDVQTAFGAYGETTFCFIVNEATAREDDPLIARLTFKRFEDAADACAKLHGAIADGRELTVKQVERTPPPATSTDILGTAPSSLISVSTSYSAPLSHNQPLSINFIVLTPFFYPTTHRSKPDPPTRFADTRYAKHGRSMHDDNGMDVDMSEPTPARSSTVPSARNQSGPSRGLRGGGSGGGRHGPMYAGQNSRSDQHTHMGPKGYGQAQIQTQTPVSLLDRLGGGVGNIRGGHTAGKQGDSGRGGGNAPRQPQKNSGRFQSLVARMS</sequence>
<evidence type="ECO:0000313" key="4">
    <source>
        <dbReference type="EMBL" id="SGY32047.1"/>
    </source>
</evidence>
<evidence type="ECO:0000256" key="1">
    <source>
        <dbReference type="PROSITE-ProRule" id="PRU00176"/>
    </source>
</evidence>
<feature type="domain" description="RRM" evidence="3">
    <location>
        <begin position="198"/>
        <end position="277"/>
    </location>
</feature>
<dbReference type="InterPro" id="IPR012677">
    <property type="entry name" value="Nucleotide-bd_a/b_plait_sf"/>
</dbReference>
<feature type="region of interest" description="Disordered" evidence="2">
    <location>
        <begin position="126"/>
        <end position="160"/>
    </location>
</feature>
<feature type="compositionally biased region" description="Basic and acidic residues" evidence="2">
    <location>
        <begin position="18"/>
        <end position="38"/>
    </location>
</feature>
<feature type="region of interest" description="Disordered" evidence="2">
    <location>
        <begin position="430"/>
        <end position="478"/>
    </location>
</feature>
<keyword evidence="1" id="KW-0694">RNA-binding</keyword>
<dbReference type="Gene3D" id="3.30.70.330">
    <property type="match status" value="1"/>
</dbReference>
<keyword evidence="5" id="KW-1185">Reference proteome</keyword>
<feature type="compositionally biased region" description="Polar residues" evidence="2">
    <location>
        <begin position="461"/>
        <end position="470"/>
    </location>
</feature>
<protein>
    <submittedName>
        <fullName evidence="4">BQ5605_C002g01311 protein</fullName>
    </submittedName>
</protein>
<dbReference type="Pfam" id="PF00076">
    <property type="entry name" value="RRM_1"/>
    <property type="match status" value="1"/>
</dbReference>
<feature type="compositionally biased region" description="Gly residues" evidence="2">
    <location>
        <begin position="433"/>
        <end position="458"/>
    </location>
</feature>
<dbReference type="GO" id="GO:0003723">
    <property type="term" value="F:RNA binding"/>
    <property type="evidence" value="ECO:0007669"/>
    <property type="project" value="UniProtKB-UniRule"/>
</dbReference>
<feature type="compositionally biased region" description="Basic and acidic residues" evidence="2">
    <location>
        <begin position="141"/>
        <end position="160"/>
    </location>
</feature>
<feature type="compositionally biased region" description="Low complexity" evidence="2">
    <location>
        <begin position="131"/>
        <end position="140"/>
    </location>
</feature>
<feature type="region of interest" description="Disordered" evidence="2">
    <location>
        <begin position="1"/>
        <end position="54"/>
    </location>
</feature>
<proteinExistence type="predicted"/>
<dbReference type="AlphaFoldDB" id="A0A2X0M2A8"/>
<accession>A0A2X0M2A8</accession>
<dbReference type="STRING" id="796604.A0A2X0M2A8"/>
<evidence type="ECO:0000259" key="3">
    <source>
        <dbReference type="PROSITE" id="PS50102"/>
    </source>
</evidence>